<organism evidence="2">
    <name type="scientific">Klebsiella phage vB_Kpn2-P2</name>
    <dbReference type="NCBI Taxonomy" id="3230849"/>
    <lineage>
        <taxon>Viruses</taxon>
    </lineage>
</organism>
<name>A0AAU8EEB1_9VIRU</name>
<evidence type="ECO:0000313" key="2">
    <source>
        <dbReference type="EMBL" id="XCG96919.1"/>
    </source>
</evidence>
<accession>A0AAU8EEB1</accession>
<proteinExistence type="predicted"/>
<feature type="domain" description="DUF6950" evidence="1">
    <location>
        <begin position="2"/>
        <end position="135"/>
    </location>
</feature>
<gene>
    <name evidence="2" type="ORF">vBKpn2P2_71</name>
</gene>
<protein>
    <recommendedName>
        <fullName evidence="1">DUF6950 domain-containing protein</fullName>
    </recommendedName>
</protein>
<dbReference type="InterPro" id="IPR053802">
    <property type="entry name" value="DUF6950"/>
</dbReference>
<reference evidence="2" key="1">
    <citation type="submission" date="2024-05" db="EMBL/GenBank/DDBJ databases">
        <authorList>
            <person name="Ferriol-Gonzalez C."/>
            <person name="Concha-Eloko R."/>
            <person name="Bernabeu-Gimeno M."/>
            <person name="Fernandez-Cuenca F."/>
            <person name="Canada-Garcia J.E."/>
            <person name="Garcia-Cobos S."/>
            <person name="Sanjuan R."/>
            <person name="Domingo-Calap P."/>
        </authorList>
    </citation>
    <scope>NUCLEOTIDE SEQUENCE</scope>
</reference>
<evidence type="ECO:0000259" key="1">
    <source>
        <dbReference type="Pfam" id="PF22262"/>
    </source>
</evidence>
<sequence length="135" mass="15243">MKRYIDWQVRLLALTESLQEVPFEWGEHDCCLFAADVVAAMTGEDYAEPFRGKYTTEEGAKKLLEEKGGLVTYIDSVLPQKDINFAQRGDVVLVTTDLGDTLGIFWSMGQVWLHAPEGVKLFPRMKSKITKAWGV</sequence>
<dbReference type="EMBL" id="PP848851">
    <property type="protein sequence ID" value="XCG96919.1"/>
    <property type="molecule type" value="Genomic_DNA"/>
</dbReference>
<dbReference type="Pfam" id="PF22262">
    <property type="entry name" value="DUF6950"/>
    <property type="match status" value="1"/>
</dbReference>